<sequence>MSAVRDAIAAHLALIEHDETLFNDDDDMIACPAEVEASERACLASFNNLMAAPCLTLEDVRAKADYLLHGTIGERKPVLDDLTGPEGSDVNDPAGPLVAFLKSLAGDGAFDGAPTAEEEWITVHDEGSAFDFDKIQITTRERLSKNLVPIAYVEIGFSEAMNAEQRGCADLIVRSVNANLSQVRS</sequence>
<organism evidence="1 2">
    <name type="scientific">Terrihabitans rhizophilus</name>
    <dbReference type="NCBI Taxonomy" id="3092662"/>
    <lineage>
        <taxon>Bacteria</taxon>
        <taxon>Pseudomonadati</taxon>
        <taxon>Pseudomonadota</taxon>
        <taxon>Alphaproteobacteria</taxon>
        <taxon>Hyphomicrobiales</taxon>
        <taxon>Terrihabitans</taxon>
    </lineage>
</organism>
<protein>
    <submittedName>
        <fullName evidence="1">Uncharacterized protein</fullName>
    </submittedName>
</protein>
<evidence type="ECO:0000313" key="2">
    <source>
        <dbReference type="Proteomes" id="UP001274321"/>
    </source>
</evidence>
<comment type="caution">
    <text evidence="1">The sequence shown here is derived from an EMBL/GenBank/DDBJ whole genome shotgun (WGS) entry which is preliminary data.</text>
</comment>
<keyword evidence="2" id="KW-1185">Reference proteome</keyword>
<dbReference type="EMBL" id="JAXAFJ010000005">
    <property type="protein sequence ID" value="MDX6806348.1"/>
    <property type="molecule type" value="Genomic_DNA"/>
</dbReference>
<name>A0ABU4RNE9_9HYPH</name>
<accession>A0ABU4RNE9</accession>
<dbReference type="Proteomes" id="UP001274321">
    <property type="component" value="Unassembled WGS sequence"/>
</dbReference>
<dbReference type="RefSeq" id="WP_319844479.1">
    <property type="nucleotide sequence ID" value="NZ_JAXAFJ010000005.1"/>
</dbReference>
<reference evidence="1 2" key="1">
    <citation type="submission" date="2023-11" db="EMBL/GenBank/DDBJ databases">
        <authorList>
            <person name="Bao R."/>
        </authorList>
    </citation>
    <scope>NUCLEOTIDE SEQUENCE [LARGE SCALE GENOMIC DNA]</scope>
    <source>
        <strain evidence="1 2">PJ23</strain>
    </source>
</reference>
<gene>
    <name evidence="1" type="ORF">SCD90_09740</name>
</gene>
<proteinExistence type="predicted"/>
<evidence type="ECO:0000313" key="1">
    <source>
        <dbReference type="EMBL" id="MDX6806348.1"/>
    </source>
</evidence>